<sequence length="157" mass="17317">MSDQPGRYHFLWGVSQQGQVWFRSGILPQVPEGQCWEQVEAPREVAQISAGPGDLLWAVLWDGQLLVRTGICLDSPTGSSWVVVDSPPVKEGGTIHVAVGVSVVWAVTKDYKVWFRRGVNSHNPCGSGWISIGGEMMMVDVGLNDQVRQHRGFNCTR</sequence>
<proteinExistence type="predicted"/>
<dbReference type="AlphaFoldDB" id="A0A060YXM0"/>
<gene>
    <name evidence="1" type="ORF">GSONMT00007191001</name>
</gene>
<reference evidence="1" key="2">
    <citation type="submission" date="2014-03" db="EMBL/GenBank/DDBJ databases">
        <authorList>
            <person name="Genoscope - CEA"/>
        </authorList>
    </citation>
    <scope>NUCLEOTIDE SEQUENCE</scope>
</reference>
<protein>
    <recommendedName>
        <fullName evidence="3">Tectonin beta-propeller repeat-containing protein 1</fullName>
    </recommendedName>
</protein>
<dbReference type="PANTHER" id="PTHR23250:SF10">
    <property type="entry name" value="TECTONIN BETA-PROPELLER REPEAT-CONTAINING 1B"/>
    <property type="match status" value="1"/>
</dbReference>
<dbReference type="SMART" id="SM00706">
    <property type="entry name" value="TECPR"/>
    <property type="match status" value="2"/>
</dbReference>
<dbReference type="Proteomes" id="UP000193380">
    <property type="component" value="Unassembled WGS sequence"/>
</dbReference>
<dbReference type="PANTHER" id="PTHR23250">
    <property type="entry name" value="DYSFERLIN-RELATED"/>
    <property type="match status" value="1"/>
</dbReference>
<dbReference type="GO" id="GO:0000421">
    <property type="term" value="C:autophagosome membrane"/>
    <property type="evidence" value="ECO:0007669"/>
    <property type="project" value="TreeGrafter"/>
</dbReference>
<accession>A0A060YXM0</accession>
<reference evidence="1" key="1">
    <citation type="journal article" date="2014" name="Nat. Commun.">
        <title>The rainbow trout genome provides novel insights into evolution after whole-genome duplication in vertebrates.</title>
        <authorList>
            <person name="Berthelot C."/>
            <person name="Brunet F."/>
            <person name="Chalopin D."/>
            <person name="Juanchich A."/>
            <person name="Bernard M."/>
            <person name="Noel B."/>
            <person name="Bento P."/>
            <person name="Da Silva C."/>
            <person name="Labadie K."/>
            <person name="Alberti A."/>
            <person name="Aury J.M."/>
            <person name="Louis A."/>
            <person name="Dehais P."/>
            <person name="Bardou P."/>
            <person name="Montfort J."/>
            <person name="Klopp C."/>
            <person name="Cabau C."/>
            <person name="Gaspin C."/>
            <person name="Thorgaard G.H."/>
            <person name="Boussaha M."/>
            <person name="Quillet E."/>
            <person name="Guyomard R."/>
            <person name="Galiana D."/>
            <person name="Bobe J."/>
            <person name="Volff J.N."/>
            <person name="Genet C."/>
            <person name="Wincker P."/>
            <person name="Jaillon O."/>
            <person name="Roest Crollius H."/>
            <person name="Guiguen Y."/>
        </authorList>
    </citation>
    <scope>NUCLEOTIDE SEQUENCE [LARGE SCALE GENOMIC DNA]</scope>
</reference>
<dbReference type="GO" id="GO:0097352">
    <property type="term" value="P:autophagosome maturation"/>
    <property type="evidence" value="ECO:0007669"/>
    <property type="project" value="TreeGrafter"/>
</dbReference>
<dbReference type="PaxDb" id="8022-A0A060YXM0"/>
<organism evidence="1 2">
    <name type="scientific">Oncorhynchus mykiss</name>
    <name type="common">Rainbow trout</name>
    <name type="synonym">Salmo gairdneri</name>
    <dbReference type="NCBI Taxonomy" id="8022"/>
    <lineage>
        <taxon>Eukaryota</taxon>
        <taxon>Metazoa</taxon>
        <taxon>Chordata</taxon>
        <taxon>Craniata</taxon>
        <taxon>Vertebrata</taxon>
        <taxon>Euteleostomi</taxon>
        <taxon>Actinopterygii</taxon>
        <taxon>Neopterygii</taxon>
        <taxon>Teleostei</taxon>
        <taxon>Protacanthopterygii</taxon>
        <taxon>Salmoniformes</taxon>
        <taxon>Salmonidae</taxon>
        <taxon>Salmoninae</taxon>
        <taxon>Oncorhynchus</taxon>
    </lineage>
</organism>
<dbReference type="GO" id="GO:0005765">
    <property type="term" value="C:lysosomal membrane"/>
    <property type="evidence" value="ECO:0007669"/>
    <property type="project" value="TreeGrafter"/>
</dbReference>
<dbReference type="Pfam" id="PF06462">
    <property type="entry name" value="Hyd_WA"/>
    <property type="match status" value="3"/>
</dbReference>
<name>A0A060YXM0_ONCMY</name>
<dbReference type="GO" id="GO:0032266">
    <property type="term" value="F:phosphatidylinositol-3-phosphate binding"/>
    <property type="evidence" value="ECO:0007669"/>
    <property type="project" value="TreeGrafter"/>
</dbReference>
<dbReference type="STRING" id="8022.A0A060YXM0"/>
<dbReference type="EMBL" id="FR915928">
    <property type="protein sequence ID" value="CDQ93750.1"/>
    <property type="molecule type" value="Genomic_DNA"/>
</dbReference>
<evidence type="ECO:0000313" key="1">
    <source>
        <dbReference type="EMBL" id="CDQ93750.1"/>
    </source>
</evidence>
<evidence type="ECO:0000313" key="2">
    <source>
        <dbReference type="Proteomes" id="UP000193380"/>
    </source>
</evidence>
<dbReference type="InterPro" id="IPR006624">
    <property type="entry name" value="Beta-propeller_rpt_TECPR"/>
</dbReference>
<evidence type="ECO:0008006" key="3">
    <source>
        <dbReference type="Google" id="ProtNLM"/>
    </source>
</evidence>
<dbReference type="InterPro" id="IPR051513">
    <property type="entry name" value="Tectonin_beta-prop"/>
</dbReference>